<evidence type="ECO:0000313" key="12">
    <source>
        <dbReference type="EMBL" id="CAE7456779.1"/>
    </source>
</evidence>
<comment type="caution">
    <text evidence="12">The sequence shown here is derived from an EMBL/GenBank/DDBJ whole genome shotgun (WGS) entry which is preliminary data.</text>
</comment>
<evidence type="ECO:0000256" key="1">
    <source>
        <dbReference type="ARBA" id="ARBA00001198"/>
    </source>
</evidence>
<dbReference type="PANTHER" id="PTHR32194">
    <property type="entry name" value="METALLOPROTEASE TLDD"/>
    <property type="match status" value="1"/>
</dbReference>
<protein>
    <recommendedName>
        <fullName evidence="3">proteasome endopeptidase complex</fullName>
        <ecNumber evidence="3">3.4.25.1</ecNumber>
    </recommendedName>
</protein>
<keyword evidence="8" id="KW-0647">Proteasome</keyword>
<comment type="subcellular location">
    <subcellularLocation>
        <location evidence="2">Nucleus</location>
    </subcellularLocation>
</comment>
<dbReference type="GO" id="GO:0004298">
    <property type="term" value="F:threonine-type endopeptidase activity"/>
    <property type="evidence" value="ECO:0007669"/>
    <property type="project" value="UniProtKB-KW"/>
</dbReference>
<organism evidence="12 13">
    <name type="scientific">Symbiodinium natans</name>
    <dbReference type="NCBI Taxonomy" id="878477"/>
    <lineage>
        <taxon>Eukaryota</taxon>
        <taxon>Sar</taxon>
        <taxon>Alveolata</taxon>
        <taxon>Dinophyceae</taxon>
        <taxon>Suessiales</taxon>
        <taxon>Symbiodiniaceae</taxon>
        <taxon>Symbiodinium</taxon>
    </lineage>
</organism>
<proteinExistence type="predicted"/>
<evidence type="ECO:0000256" key="8">
    <source>
        <dbReference type="ARBA" id="ARBA00022942"/>
    </source>
</evidence>
<reference evidence="12" key="1">
    <citation type="submission" date="2021-02" db="EMBL/GenBank/DDBJ databases">
        <authorList>
            <person name="Dougan E. K."/>
            <person name="Rhodes N."/>
            <person name="Thang M."/>
            <person name="Chan C."/>
        </authorList>
    </citation>
    <scope>NUCLEOTIDE SEQUENCE</scope>
</reference>
<evidence type="ECO:0000256" key="10">
    <source>
        <dbReference type="ARBA" id="ARBA00023242"/>
    </source>
</evidence>
<dbReference type="PROSITE" id="PS51476">
    <property type="entry name" value="PROTEASOME_BETA_2"/>
    <property type="match status" value="1"/>
</dbReference>
<dbReference type="InterPro" id="IPR029055">
    <property type="entry name" value="Ntn_hydrolases_N"/>
</dbReference>
<dbReference type="OrthoDB" id="37597at2759"/>
<keyword evidence="4" id="KW-0963">Cytoplasm</keyword>
<dbReference type="GO" id="GO:0005737">
    <property type="term" value="C:cytoplasm"/>
    <property type="evidence" value="ECO:0007669"/>
    <property type="project" value="TreeGrafter"/>
</dbReference>
<keyword evidence="6" id="KW-0888">Threonine protease</keyword>
<dbReference type="SUPFAM" id="SSF56235">
    <property type="entry name" value="N-terminal nucleophile aminohydrolases (Ntn hydrolases)"/>
    <property type="match status" value="1"/>
</dbReference>
<dbReference type="GO" id="GO:0051603">
    <property type="term" value="P:proteolysis involved in protein catabolic process"/>
    <property type="evidence" value="ECO:0007669"/>
    <property type="project" value="InterPro"/>
</dbReference>
<keyword evidence="7" id="KW-0378">Hydrolase</keyword>
<dbReference type="CDD" id="cd03761">
    <property type="entry name" value="proteasome_beta_type_5"/>
    <property type="match status" value="1"/>
</dbReference>
<dbReference type="InterPro" id="IPR016050">
    <property type="entry name" value="Proteasome_bsu_CS"/>
</dbReference>
<dbReference type="PROSITE" id="PS00854">
    <property type="entry name" value="PROTEASOME_BETA_1"/>
    <property type="match status" value="1"/>
</dbReference>
<accession>A0A812RZA2</accession>
<dbReference type="PANTHER" id="PTHR32194:SF3">
    <property type="entry name" value="PROTEASOME SUBUNIT BETA"/>
    <property type="match status" value="1"/>
</dbReference>
<keyword evidence="5" id="KW-0645">Protease</keyword>
<dbReference type="InterPro" id="IPR023333">
    <property type="entry name" value="Proteasome_suB-type"/>
</dbReference>
<dbReference type="GO" id="GO:0005634">
    <property type="term" value="C:nucleus"/>
    <property type="evidence" value="ECO:0007669"/>
    <property type="project" value="UniProtKB-SubCell"/>
</dbReference>
<comment type="catalytic activity">
    <reaction evidence="1">
        <text>Cleavage of peptide bonds with very broad specificity.</text>
        <dbReference type="EC" id="3.4.25.1"/>
    </reaction>
</comment>
<name>A0A812RZA2_9DINO</name>
<dbReference type="AlphaFoldDB" id="A0A812RZA2"/>
<dbReference type="Pfam" id="PF00227">
    <property type="entry name" value="Proteasome"/>
    <property type="match status" value="1"/>
</dbReference>
<dbReference type="PRINTS" id="PR00141">
    <property type="entry name" value="PROTEASOME"/>
</dbReference>
<evidence type="ECO:0000256" key="9">
    <source>
        <dbReference type="ARBA" id="ARBA00023145"/>
    </source>
</evidence>
<keyword evidence="13" id="KW-1185">Reference proteome</keyword>
<dbReference type="GO" id="GO:0005839">
    <property type="term" value="C:proteasome core complex"/>
    <property type="evidence" value="ECO:0007669"/>
    <property type="project" value="InterPro"/>
</dbReference>
<dbReference type="InterPro" id="IPR001353">
    <property type="entry name" value="Proteasome_sua/b"/>
</dbReference>
<keyword evidence="9" id="KW-0865">Zymogen</keyword>
<evidence type="ECO:0000256" key="4">
    <source>
        <dbReference type="ARBA" id="ARBA00022490"/>
    </source>
</evidence>
<evidence type="ECO:0000256" key="5">
    <source>
        <dbReference type="ARBA" id="ARBA00022670"/>
    </source>
</evidence>
<sequence length="342" mass="37248">MAAAAIDMSFLEDPSIFGKSRFVEEEAGDNVEDFRSCEPQMFAMAPVANPKTFCIDMKKSGEAPGLMDFKKGTTTLGFVFQGGIIIAVDSRASMGSYIGSQTVKKVIEINDFLLGTMAGGAADCSFWERHLNRLCRMHELREKERISVAAASKLLANIFWQYRGQGLSCGTMVAGWDKKGPSLYMVDDQGDRHKGNVFSVGSGSTFAYGVLDSGYRFDLSVDEAVELGRRSIYHATHRDGASGGVVRVYHVHEKGWTKARGRIVQHVSTVKRCCKALRGGFLAGGRGAAAEESASKRLDGFSFEKLFSAFKREGFGVRVRVSNDAQEALGHEPNIVATPLLA</sequence>
<evidence type="ECO:0000256" key="2">
    <source>
        <dbReference type="ARBA" id="ARBA00004123"/>
    </source>
</evidence>
<dbReference type="EMBL" id="CAJNDS010002383">
    <property type="protein sequence ID" value="CAE7456779.1"/>
    <property type="molecule type" value="Genomic_DNA"/>
</dbReference>
<keyword evidence="10" id="KW-0539">Nucleus</keyword>
<dbReference type="InterPro" id="IPR000243">
    <property type="entry name" value="Pept_T1A_subB"/>
</dbReference>
<dbReference type="FunFam" id="3.60.20.10:FF:000051">
    <property type="entry name" value="Proteasome subunit beta"/>
    <property type="match status" value="1"/>
</dbReference>
<dbReference type="Gene3D" id="3.60.20.10">
    <property type="entry name" value="Glutamine Phosphoribosylpyrophosphate, subunit 1, domain 1"/>
    <property type="match status" value="1"/>
</dbReference>
<evidence type="ECO:0000256" key="3">
    <source>
        <dbReference type="ARBA" id="ARBA00012039"/>
    </source>
</evidence>
<dbReference type="EC" id="3.4.25.1" evidence="3"/>
<evidence type="ECO:0000256" key="7">
    <source>
        <dbReference type="ARBA" id="ARBA00022801"/>
    </source>
</evidence>
<evidence type="ECO:0000256" key="6">
    <source>
        <dbReference type="ARBA" id="ARBA00022698"/>
    </source>
</evidence>
<gene>
    <name evidence="12" type="primary">PBE1</name>
    <name evidence="12" type="ORF">SNAT2548_LOCUS25217</name>
</gene>
<evidence type="ECO:0000256" key="11">
    <source>
        <dbReference type="PIRSR" id="PIRSR600243-1"/>
    </source>
</evidence>
<feature type="active site" description="Nucleophile" evidence="11">
    <location>
        <position position="73"/>
    </location>
</feature>
<evidence type="ECO:0000313" key="13">
    <source>
        <dbReference type="Proteomes" id="UP000604046"/>
    </source>
</evidence>
<dbReference type="Proteomes" id="UP000604046">
    <property type="component" value="Unassembled WGS sequence"/>
</dbReference>